<evidence type="ECO:0000256" key="4">
    <source>
        <dbReference type="ARBA" id="ARBA00023242"/>
    </source>
</evidence>
<evidence type="ECO:0000313" key="8">
    <source>
        <dbReference type="Proteomes" id="UP001521184"/>
    </source>
</evidence>
<dbReference type="PANTHER" id="PTHR46910:SF3">
    <property type="entry name" value="HALOTOLERANCE PROTEIN 9-RELATED"/>
    <property type="match status" value="1"/>
</dbReference>
<dbReference type="Proteomes" id="UP001521184">
    <property type="component" value="Unassembled WGS sequence"/>
</dbReference>
<dbReference type="PROSITE" id="PS50048">
    <property type="entry name" value="ZN2_CY6_FUNGAL_2"/>
    <property type="match status" value="1"/>
</dbReference>
<dbReference type="SMART" id="SM00066">
    <property type="entry name" value="GAL4"/>
    <property type="match status" value="1"/>
</dbReference>
<feature type="domain" description="Zn(2)-C6 fungal-type" evidence="6">
    <location>
        <begin position="46"/>
        <end position="76"/>
    </location>
</feature>
<dbReference type="InterPro" id="IPR036864">
    <property type="entry name" value="Zn2-C6_fun-type_DNA-bd_sf"/>
</dbReference>
<protein>
    <recommendedName>
        <fullName evidence="6">Zn(2)-C6 fungal-type domain-containing protein</fullName>
    </recommendedName>
</protein>
<organism evidence="7 8">
    <name type="scientific">Diplodia intermedia</name>
    <dbReference type="NCBI Taxonomy" id="856260"/>
    <lineage>
        <taxon>Eukaryota</taxon>
        <taxon>Fungi</taxon>
        <taxon>Dikarya</taxon>
        <taxon>Ascomycota</taxon>
        <taxon>Pezizomycotina</taxon>
        <taxon>Dothideomycetes</taxon>
        <taxon>Dothideomycetes incertae sedis</taxon>
        <taxon>Botryosphaeriales</taxon>
        <taxon>Botryosphaeriaceae</taxon>
        <taxon>Diplodia</taxon>
    </lineage>
</organism>
<evidence type="ECO:0000256" key="5">
    <source>
        <dbReference type="SAM" id="MobiDB-lite"/>
    </source>
</evidence>
<dbReference type="PANTHER" id="PTHR46910">
    <property type="entry name" value="TRANSCRIPTION FACTOR PDR1"/>
    <property type="match status" value="1"/>
</dbReference>
<gene>
    <name evidence="7" type="ORF">SLS58_011113</name>
</gene>
<dbReference type="CDD" id="cd12148">
    <property type="entry name" value="fungal_TF_MHR"/>
    <property type="match status" value="1"/>
</dbReference>
<evidence type="ECO:0000313" key="7">
    <source>
        <dbReference type="EMBL" id="KAL1633389.1"/>
    </source>
</evidence>
<evidence type="ECO:0000256" key="1">
    <source>
        <dbReference type="ARBA" id="ARBA00004123"/>
    </source>
</evidence>
<feature type="compositionally biased region" description="Acidic residues" evidence="5">
    <location>
        <begin position="536"/>
        <end position="551"/>
    </location>
</feature>
<sequence length="736" mass="80798">MALFGRPLLPAGPPPLDPRAGGAREPPPPSRKVPKANGRRSLVWAACAACRRRKTKCDGERPACAVCKAGGKDCVYDTEQGETRTAALKNMNTALERNLSSAMHALRMLQTWPEDEAEHLFQRLRFAADLPAFLSTLQTPLPTEPPARRRSQWVDIPDVLRYIRDNLDDIKHAFSIYIERTTMLFHVYTEDDVSRILALVDEPSLLDIPGPMLCEVCSIVAIASHFDRQRVPPDKSDLMYSVAKHFLDDLVLHNPLRAIKVCALLVLYNVVVKATVALTYVDMGLGIAENMGLYGQQRPRTVDQHSWLDAKKVWRSLVLCKGWLQATLGYLPDKPSSTVPDLSLGTADVQDAAEFFRTEFTKISILKAKILGTAAQPDLSQQTIDDIRHDLQRWYDSLPPQWGLAQNLRTDTDHSPTRITTSYLHLLHLGAIMLLHRRIVSNHRRRLRTQDDDDHHHPGRALEANIQGAADAAVHDGITAARLSARLLALIMAEGGITRHCWICIFQSYMSCCTLLYTSLHKRLMLLRRRSPPAREEEEPNGDGDGDGDEDDAVLAGRALAILSHCAKLDPGALALERTLLPYAAVLGKVDDDGGADVVMQEEEEGEDTGATGPAHRGDIDASAAPPPSSAPTYLLPPAGTTPAHRACAELFELLSKPFGTFAPPAGADGDERLQAPLLQHTMTNVDELGLGMHLDWSGGMGSGCFAEGVRGQPFGWTEVRSSVEHAEGAETLEIS</sequence>
<dbReference type="Pfam" id="PF00172">
    <property type="entry name" value="Zn_clus"/>
    <property type="match status" value="1"/>
</dbReference>
<dbReference type="InterPro" id="IPR050987">
    <property type="entry name" value="AtrR-like"/>
</dbReference>
<reference evidence="7 8" key="1">
    <citation type="journal article" date="2023" name="Plant Dis.">
        <title>First Report of Diplodia intermedia Causing Canker and Dieback Diseases on Apple Trees in Canada.</title>
        <authorList>
            <person name="Ellouze W."/>
            <person name="Ilyukhin E."/>
            <person name="Sulman M."/>
            <person name="Ali S."/>
        </authorList>
    </citation>
    <scope>NUCLEOTIDE SEQUENCE [LARGE SCALE GENOMIC DNA]</scope>
    <source>
        <strain evidence="7 8">M45-28</strain>
    </source>
</reference>
<keyword evidence="8" id="KW-1185">Reference proteome</keyword>
<comment type="caution">
    <text evidence="7">The sequence shown here is derived from an EMBL/GenBank/DDBJ whole genome shotgun (WGS) entry which is preliminary data.</text>
</comment>
<keyword evidence="3" id="KW-0238">DNA-binding</keyword>
<dbReference type="EMBL" id="JAKEKT020000157">
    <property type="protein sequence ID" value="KAL1633389.1"/>
    <property type="molecule type" value="Genomic_DNA"/>
</dbReference>
<evidence type="ECO:0000259" key="6">
    <source>
        <dbReference type="PROSITE" id="PS50048"/>
    </source>
</evidence>
<keyword evidence="4" id="KW-0539">Nucleus</keyword>
<name>A0ABR3T1D9_9PEZI</name>
<dbReference type="InterPro" id="IPR001138">
    <property type="entry name" value="Zn2Cys6_DnaBD"/>
</dbReference>
<dbReference type="CDD" id="cd00067">
    <property type="entry name" value="GAL4"/>
    <property type="match status" value="1"/>
</dbReference>
<feature type="region of interest" description="Disordered" evidence="5">
    <location>
        <begin position="602"/>
        <end position="638"/>
    </location>
</feature>
<dbReference type="PROSITE" id="PS00463">
    <property type="entry name" value="ZN2_CY6_FUNGAL_1"/>
    <property type="match status" value="1"/>
</dbReference>
<proteinExistence type="predicted"/>
<evidence type="ECO:0000256" key="3">
    <source>
        <dbReference type="ARBA" id="ARBA00023125"/>
    </source>
</evidence>
<dbReference type="SUPFAM" id="SSF57701">
    <property type="entry name" value="Zn2/Cys6 DNA-binding domain"/>
    <property type="match status" value="1"/>
</dbReference>
<evidence type="ECO:0000256" key="2">
    <source>
        <dbReference type="ARBA" id="ARBA00022723"/>
    </source>
</evidence>
<keyword evidence="2" id="KW-0479">Metal-binding</keyword>
<feature type="region of interest" description="Disordered" evidence="5">
    <location>
        <begin position="1"/>
        <end position="37"/>
    </location>
</feature>
<feature type="region of interest" description="Disordered" evidence="5">
    <location>
        <begin position="531"/>
        <end position="551"/>
    </location>
</feature>
<dbReference type="Gene3D" id="4.10.240.10">
    <property type="entry name" value="Zn(2)-C6 fungal-type DNA-binding domain"/>
    <property type="match status" value="1"/>
</dbReference>
<accession>A0ABR3T1D9</accession>
<comment type="subcellular location">
    <subcellularLocation>
        <location evidence="1">Nucleus</location>
    </subcellularLocation>
</comment>